<dbReference type="GO" id="GO:0003729">
    <property type="term" value="F:mRNA binding"/>
    <property type="evidence" value="ECO:0007669"/>
    <property type="project" value="UniProtKB-ARBA"/>
</dbReference>
<dbReference type="SMART" id="SM00213">
    <property type="entry name" value="UBQ"/>
    <property type="match status" value="3"/>
</dbReference>
<proteinExistence type="predicted"/>
<dbReference type="AlphaFoldDB" id="A0AAP0QH93"/>
<dbReference type="EMBL" id="JBCGBO010000024">
    <property type="protein sequence ID" value="KAK9182902.1"/>
    <property type="molecule type" value="Genomic_DNA"/>
</dbReference>
<dbReference type="InterPro" id="IPR029071">
    <property type="entry name" value="Ubiquitin-like_domsf"/>
</dbReference>
<dbReference type="InterPro" id="IPR000626">
    <property type="entry name" value="Ubiquitin-like_dom"/>
</dbReference>
<feature type="domain" description="Ubiquitin-like" evidence="2">
    <location>
        <begin position="1"/>
        <end position="54"/>
    </location>
</feature>
<dbReference type="Pfam" id="PF00240">
    <property type="entry name" value="ubiquitin"/>
    <property type="match status" value="3"/>
</dbReference>
<evidence type="ECO:0000259" key="2">
    <source>
        <dbReference type="PROSITE" id="PS50053"/>
    </source>
</evidence>
<reference evidence="3 4" key="1">
    <citation type="submission" date="2024-05" db="EMBL/GenBank/DDBJ databases">
        <title>Haplotype-resolved chromosome-level genome assembly of Huyou (Citrus changshanensis).</title>
        <authorList>
            <person name="Miao C."/>
            <person name="Chen W."/>
            <person name="Wu Y."/>
            <person name="Wang L."/>
            <person name="Zhao S."/>
            <person name="Grierson D."/>
            <person name="Xu C."/>
            <person name="Chen K."/>
        </authorList>
    </citation>
    <scope>NUCLEOTIDE SEQUENCE [LARGE SCALE GENOMIC DNA]</scope>
    <source>
        <strain evidence="3">01-14</strain>
        <tissue evidence="3">Leaf</tissue>
    </source>
</reference>
<comment type="caution">
    <text evidence="3">The sequence shown here is derived from an EMBL/GenBank/DDBJ whole genome shotgun (WGS) entry which is preliminary data.</text>
</comment>
<gene>
    <name evidence="3" type="ORF">WN944_026050</name>
</gene>
<feature type="domain" description="Ubiquitin-like" evidence="2">
    <location>
        <begin position="96"/>
        <end position="161"/>
    </location>
</feature>
<keyword evidence="1" id="KW-1017">Isopeptide bond</keyword>
<dbReference type="InterPro" id="IPR050158">
    <property type="entry name" value="Ubiquitin_ubiquitin-like"/>
</dbReference>
<feature type="domain" description="Ubiquitin-like" evidence="2">
    <location>
        <begin position="165"/>
        <end position="228"/>
    </location>
</feature>
<protein>
    <recommendedName>
        <fullName evidence="2">Ubiquitin-like domain-containing protein</fullName>
    </recommendedName>
</protein>
<dbReference type="InterPro" id="IPR019956">
    <property type="entry name" value="Ubiquitin_dom"/>
</dbReference>
<dbReference type="CDD" id="cd17039">
    <property type="entry name" value="Ubl_ubiquitin_like"/>
    <property type="match status" value="1"/>
</dbReference>
<organism evidence="3 4">
    <name type="scientific">Citrus x changshan-huyou</name>
    <dbReference type="NCBI Taxonomy" id="2935761"/>
    <lineage>
        <taxon>Eukaryota</taxon>
        <taxon>Viridiplantae</taxon>
        <taxon>Streptophyta</taxon>
        <taxon>Embryophyta</taxon>
        <taxon>Tracheophyta</taxon>
        <taxon>Spermatophyta</taxon>
        <taxon>Magnoliopsida</taxon>
        <taxon>eudicotyledons</taxon>
        <taxon>Gunneridae</taxon>
        <taxon>Pentapetalae</taxon>
        <taxon>rosids</taxon>
        <taxon>malvids</taxon>
        <taxon>Sapindales</taxon>
        <taxon>Rutaceae</taxon>
        <taxon>Aurantioideae</taxon>
        <taxon>Citrus</taxon>
    </lineage>
</organism>
<evidence type="ECO:0000313" key="3">
    <source>
        <dbReference type="EMBL" id="KAK9182902.1"/>
    </source>
</evidence>
<dbReference type="PRINTS" id="PR00348">
    <property type="entry name" value="UBIQUITIN"/>
</dbReference>
<dbReference type="PANTHER" id="PTHR10666">
    <property type="entry name" value="UBIQUITIN"/>
    <property type="match status" value="1"/>
</dbReference>
<sequence>MPHHSVQNIKSMIQVKEGIQSDKFTLVYDGKLLKEDMATLTSMNIKSESVLHVVFCPKEILSVLVKAATGETVNLEVKHSFAIRDVKAIVGSITVVRTPIQEILRLEVEVLIAVRDVKEIVANIIALSLGNQDLFYAGTKLEACKTLATYGIKNNYFLDVLSSPFQIFVETCGGKTITLDVQPYNMVKDVKVKLFDKLQFPLHLQSIVFVGKRLFENHVLASYNIQKH</sequence>
<name>A0AAP0QH93_9ROSI</name>
<dbReference type="Proteomes" id="UP001428341">
    <property type="component" value="Unassembled WGS sequence"/>
</dbReference>
<dbReference type="PROSITE" id="PS50053">
    <property type="entry name" value="UBIQUITIN_2"/>
    <property type="match status" value="3"/>
</dbReference>
<dbReference type="SUPFAM" id="SSF54236">
    <property type="entry name" value="Ubiquitin-like"/>
    <property type="match status" value="3"/>
</dbReference>
<keyword evidence="4" id="KW-1185">Reference proteome</keyword>
<accession>A0AAP0QH93</accession>
<dbReference type="Gene3D" id="3.10.20.90">
    <property type="entry name" value="Phosphatidylinositol 3-kinase Catalytic Subunit, Chain A, domain 1"/>
    <property type="match status" value="3"/>
</dbReference>
<evidence type="ECO:0000313" key="4">
    <source>
        <dbReference type="Proteomes" id="UP001428341"/>
    </source>
</evidence>
<evidence type="ECO:0000256" key="1">
    <source>
        <dbReference type="ARBA" id="ARBA00022499"/>
    </source>
</evidence>